<dbReference type="InterPro" id="IPR046861">
    <property type="entry name" value="SAM_KSR1_N"/>
</dbReference>
<dbReference type="EMBL" id="CP092886">
    <property type="protein sequence ID" value="UYV84793.1"/>
    <property type="molecule type" value="Genomic_DNA"/>
</dbReference>
<organism evidence="2 3">
    <name type="scientific">Cordylochernes scorpioides</name>
    <dbReference type="NCBI Taxonomy" id="51811"/>
    <lineage>
        <taxon>Eukaryota</taxon>
        <taxon>Metazoa</taxon>
        <taxon>Ecdysozoa</taxon>
        <taxon>Arthropoda</taxon>
        <taxon>Chelicerata</taxon>
        <taxon>Arachnida</taxon>
        <taxon>Pseudoscorpiones</taxon>
        <taxon>Cheliferoidea</taxon>
        <taxon>Chernetidae</taxon>
        <taxon>Cordylochernes</taxon>
    </lineage>
</organism>
<dbReference type="Pfam" id="PF20406">
    <property type="entry name" value="SAM_KSR1_N"/>
    <property type="match status" value="1"/>
</dbReference>
<dbReference type="InterPro" id="IPR052709">
    <property type="entry name" value="Transposase-MT_Hybrid"/>
</dbReference>
<dbReference type="Gene3D" id="3.30.420.10">
    <property type="entry name" value="Ribonuclease H-like superfamily/Ribonuclease H"/>
    <property type="match status" value="1"/>
</dbReference>
<evidence type="ECO:0000259" key="1">
    <source>
        <dbReference type="Pfam" id="PF20406"/>
    </source>
</evidence>
<proteinExistence type="predicted"/>
<dbReference type="InterPro" id="IPR036397">
    <property type="entry name" value="RNaseH_sf"/>
</dbReference>
<gene>
    <name evidence="2" type="ORF">LAZ67_X003524</name>
</gene>
<evidence type="ECO:0000313" key="3">
    <source>
        <dbReference type="Proteomes" id="UP001235939"/>
    </source>
</evidence>
<dbReference type="PANTHER" id="PTHR46060:SF1">
    <property type="entry name" value="MARINER MOS1 TRANSPOSASE-LIKE PROTEIN"/>
    <property type="match status" value="1"/>
</dbReference>
<dbReference type="PANTHER" id="PTHR46060">
    <property type="entry name" value="MARINER MOS1 TRANSPOSASE-LIKE PROTEIN"/>
    <property type="match status" value="1"/>
</dbReference>
<protein>
    <recommendedName>
        <fullName evidence="1">Kinase suppressor RAS 1 N-terminal helical hairpin domain-containing protein</fullName>
    </recommendedName>
</protein>
<dbReference type="Proteomes" id="UP001235939">
    <property type="component" value="Chromosome X"/>
</dbReference>
<keyword evidence="3" id="KW-1185">Reference proteome</keyword>
<evidence type="ECO:0000313" key="2">
    <source>
        <dbReference type="EMBL" id="UYV84793.1"/>
    </source>
</evidence>
<name>A0ABY6LYB4_9ARAC</name>
<feature type="domain" description="Kinase suppressor RAS 1 N-terminal helical hairpin" evidence="1">
    <location>
        <begin position="16"/>
        <end position="52"/>
    </location>
</feature>
<sequence>MDEETESLINKALEGCLTAQAMIDINADHLDGLRTQCATSAELTQHEIRALEDCTTLEQRAVIRFLNAEGIQTSQICQRMKNIYGESCLSQKNIYKWVNEFKNGRITCSSGLNVRPVDGPICLDFLSSRQRMNSDLYCDILVNKLKPGIRNKRRGKLSKGVLFLHDNARPHTSCKTVSTIIKLGFEVLEHPAYSPDLAPSDYFLFGLLKKESDLTRMKMSRKWCLIFFTRFLRVPIKRVFTSCQNDGDDSLNDLLVILSGPVSDFEFCIGTRDHEAFQYEKRWKVIRGHSIDLNWQDWESSMDEDQDGDMNDVMIQTVTVVEESELITPDNDCGTSSLKKVLWTEKKCPPDDVPCKIPSLGSLLNISARKSATMKNDSGAIRPHASSPLSDERVQRNLWEERAGIFSVECEGHLIAGCHAWQYGERPLEDGVIELTRNGGMEKEMIQTGCLAEGSEWIAPDIGCCTNVLCENSTPGIPYENFHEIIGDHNYHAARHLQQFEESIFHCEVDKKGPNLSA</sequence>
<reference evidence="2 3" key="1">
    <citation type="submission" date="2022-03" db="EMBL/GenBank/DDBJ databases">
        <title>A chromosomal length assembly of Cordylochernes scorpioides.</title>
        <authorList>
            <person name="Zeh D."/>
            <person name="Zeh J."/>
        </authorList>
    </citation>
    <scope>NUCLEOTIDE SEQUENCE [LARGE SCALE GENOMIC DNA]</scope>
    <source>
        <strain evidence="2">IN4F17</strain>
        <tissue evidence="2">Whole Body</tissue>
    </source>
</reference>
<accession>A0ABY6LYB4</accession>